<dbReference type="Gene3D" id="3.40.50.620">
    <property type="entry name" value="HUPs"/>
    <property type="match status" value="1"/>
</dbReference>
<accession>A0A839XV79</accession>
<keyword evidence="4" id="KW-1185">Reference proteome</keyword>
<organism evidence="3 4">
    <name type="scientific">Prauserella sediminis</name>
    <dbReference type="NCBI Taxonomy" id="577680"/>
    <lineage>
        <taxon>Bacteria</taxon>
        <taxon>Bacillati</taxon>
        <taxon>Actinomycetota</taxon>
        <taxon>Actinomycetes</taxon>
        <taxon>Pseudonocardiales</taxon>
        <taxon>Pseudonocardiaceae</taxon>
        <taxon>Prauserella</taxon>
        <taxon>Prauserella salsuginis group</taxon>
    </lineage>
</organism>
<evidence type="ECO:0000259" key="2">
    <source>
        <dbReference type="Pfam" id="PF02698"/>
    </source>
</evidence>
<dbReference type="PANTHER" id="PTHR30336">
    <property type="entry name" value="INNER MEMBRANE PROTEIN, PROBABLE PERMEASE"/>
    <property type="match status" value="1"/>
</dbReference>
<evidence type="ECO:0000256" key="1">
    <source>
        <dbReference type="SAM" id="Phobius"/>
    </source>
</evidence>
<feature type="transmembrane region" description="Helical" evidence="1">
    <location>
        <begin position="95"/>
        <end position="113"/>
    </location>
</feature>
<dbReference type="GO" id="GO:0005886">
    <property type="term" value="C:plasma membrane"/>
    <property type="evidence" value="ECO:0007669"/>
    <property type="project" value="TreeGrafter"/>
</dbReference>
<name>A0A839XV79_9PSEU</name>
<dbReference type="RefSeq" id="WP_323985389.1">
    <property type="nucleotide sequence ID" value="NZ_JACIBS010000003.1"/>
</dbReference>
<protein>
    <submittedName>
        <fullName evidence="3">Uncharacterized SAM-binding protein YcdF (DUF218 family)</fullName>
    </submittedName>
</protein>
<dbReference type="EMBL" id="JACIBS010000003">
    <property type="protein sequence ID" value="MBB3665294.1"/>
    <property type="molecule type" value="Genomic_DNA"/>
</dbReference>
<dbReference type="Proteomes" id="UP000564573">
    <property type="component" value="Unassembled WGS sequence"/>
</dbReference>
<dbReference type="InterPro" id="IPR014729">
    <property type="entry name" value="Rossmann-like_a/b/a_fold"/>
</dbReference>
<evidence type="ECO:0000313" key="4">
    <source>
        <dbReference type="Proteomes" id="UP000564573"/>
    </source>
</evidence>
<dbReference type="Pfam" id="PF02698">
    <property type="entry name" value="DUF218"/>
    <property type="match status" value="1"/>
</dbReference>
<reference evidence="3 4" key="1">
    <citation type="submission" date="2020-08" db="EMBL/GenBank/DDBJ databases">
        <title>Sequencing the genomes of 1000 actinobacteria strains.</title>
        <authorList>
            <person name="Klenk H.-P."/>
        </authorList>
    </citation>
    <scope>NUCLEOTIDE SEQUENCE [LARGE SCALE GENOMIC DNA]</scope>
    <source>
        <strain evidence="3 4">DSM 45267</strain>
    </source>
</reference>
<keyword evidence="1" id="KW-0472">Membrane</keyword>
<feature type="transmembrane region" description="Helical" evidence="1">
    <location>
        <begin position="6"/>
        <end position="23"/>
    </location>
</feature>
<evidence type="ECO:0000313" key="3">
    <source>
        <dbReference type="EMBL" id="MBB3665294.1"/>
    </source>
</evidence>
<proteinExistence type="predicted"/>
<keyword evidence="1" id="KW-1133">Transmembrane helix</keyword>
<dbReference type="PANTHER" id="PTHR30336:SF18">
    <property type="entry name" value="MEMBRANE PROTEIN"/>
    <property type="match status" value="1"/>
</dbReference>
<dbReference type="InterPro" id="IPR051599">
    <property type="entry name" value="Cell_Envelope_Assoc"/>
</dbReference>
<feature type="transmembrane region" description="Helical" evidence="1">
    <location>
        <begin position="125"/>
        <end position="152"/>
    </location>
</feature>
<feature type="domain" description="DUF218" evidence="2">
    <location>
        <begin position="163"/>
        <end position="310"/>
    </location>
</feature>
<dbReference type="InterPro" id="IPR003848">
    <property type="entry name" value="DUF218"/>
</dbReference>
<dbReference type="GO" id="GO:0043164">
    <property type="term" value="P:Gram-negative-bacterium-type cell wall biogenesis"/>
    <property type="evidence" value="ECO:0007669"/>
    <property type="project" value="TreeGrafter"/>
</dbReference>
<comment type="caution">
    <text evidence="3">The sequence shown here is derived from an EMBL/GenBank/DDBJ whole genome shotgun (WGS) entry which is preliminary data.</text>
</comment>
<dbReference type="AlphaFoldDB" id="A0A839XV79"/>
<feature type="transmembrane region" description="Helical" evidence="1">
    <location>
        <begin position="60"/>
        <end position="83"/>
    </location>
</feature>
<dbReference type="CDD" id="cd06259">
    <property type="entry name" value="YdcF-like"/>
    <property type="match status" value="1"/>
</dbReference>
<dbReference type="GO" id="GO:0000270">
    <property type="term" value="P:peptidoglycan metabolic process"/>
    <property type="evidence" value="ECO:0007669"/>
    <property type="project" value="TreeGrafter"/>
</dbReference>
<gene>
    <name evidence="3" type="ORF">FB384_004247</name>
</gene>
<sequence length="336" mass="36322">MSVSPVAFVPAALSFTAFLISFLRDRRKLRNGVYLFLALASLAVAMLLVVGTVSEGAARVLLVIGVLLIPLSVLAFGVFLIASGVTMLRREGRRLANLVSLLAGIGIVAYVPAQVLVGLIDWKPLTVTATAVTGVLFYVSFLFVCFLLYSVVYGRISSRRPVDYVVVLGAGLLDGRRVPPLLASRLGRGREVFDEQRARGGDPMLVTSGGQGPDEQVPEAHAMRDHLVCRGVPADRVLVEDRSTTTWENLTFSAELMRARKADHRCVVVTNNFHVLRAALLARKAKIDGQVVGAPTAWYFWSSAVVREFIAVLVAHRVFNGVVCGLIVLSQVLGAL</sequence>
<feature type="transmembrane region" description="Helical" evidence="1">
    <location>
        <begin position="35"/>
        <end position="54"/>
    </location>
</feature>
<keyword evidence="1" id="KW-0812">Transmembrane</keyword>